<evidence type="ECO:0000313" key="2">
    <source>
        <dbReference type="Proteomes" id="UP000016487"/>
    </source>
</evidence>
<dbReference type="AlphaFoldDB" id="A0AAD4FRF2"/>
<proteinExistence type="predicted"/>
<name>A0AAD4FRF2_9GAMM</name>
<dbReference type="Proteomes" id="UP000016487">
    <property type="component" value="Unassembled WGS sequence"/>
</dbReference>
<reference evidence="1" key="1">
    <citation type="journal article" date="2012" name="J. Bacteriol.">
        <title>Genome sequences of type strains of seven species of the marine bacterium Pseudoalteromonas.</title>
        <authorList>
            <person name="Xie B.B."/>
            <person name="Shu Y.L."/>
            <person name="Qin Q.L."/>
            <person name="Rong J.C."/>
            <person name="Zhang X.Y."/>
            <person name="Chen X.L."/>
            <person name="Shi M."/>
            <person name="He H.L."/>
            <person name="Zhou B.C."/>
            <person name="Zhang Y.Z."/>
        </authorList>
    </citation>
    <scope>NUCLEOTIDE SEQUENCE</scope>
    <source>
        <strain evidence="1">DSM 8771</strain>
    </source>
</reference>
<sequence>MTGLGMPKYKTMMKLISGLVVNYFINSVYANLKTKTQTQKSRHLAGF</sequence>
<comment type="caution">
    <text evidence="1">The sequence shown here is derived from an EMBL/GenBank/DDBJ whole genome shotgun (WGS) entry which is preliminary data.</text>
</comment>
<dbReference type="EMBL" id="AHBZ03000021">
    <property type="protein sequence ID" value="KAF7769736.1"/>
    <property type="molecule type" value="Genomic_DNA"/>
</dbReference>
<reference evidence="1" key="2">
    <citation type="submission" date="2015-03" db="EMBL/GenBank/DDBJ databases">
        <title>Genome sequence of Pseudoalteromonas citrea.</title>
        <authorList>
            <person name="Xie B.-B."/>
            <person name="Rong J.-C."/>
            <person name="Qin Q.-L."/>
            <person name="Zhang Y.-Z."/>
        </authorList>
    </citation>
    <scope>NUCLEOTIDE SEQUENCE</scope>
    <source>
        <strain evidence="1">DSM 8771</strain>
    </source>
</reference>
<protein>
    <submittedName>
        <fullName evidence="1">Uncharacterized protein</fullName>
    </submittedName>
</protein>
<organism evidence="1 2">
    <name type="scientific">Pseudoalteromonas citrea</name>
    <dbReference type="NCBI Taxonomy" id="43655"/>
    <lineage>
        <taxon>Bacteria</taxon>
        <taxon>Pseudomonadati</taxon>
        <taxon>Pseudomonadota</taxon>
        <taxon>Gammaproteobacteria</taxon>
        <taxon>Alteromonadales</taxon>
        <taxon>Pseudoalteromonadaceae</taxon>
        <taxon>Pseudoalteromonas</taxon>
    </lineage>
</organism>
<accession>A0AAD4FRF2</accession>
<gene>
    <name evidence="1" type="ORF">PCIT_a2628</name>
</gene>
<evidence type="ECO:0000313" key="1">
    <source>
        <dbReference type="EMBL" id="KAF7769736.1"/>
    </source>
</evidence>